<dbReference type="GeneID" id="92367044"/>
<dbReference type="RefSeq" id="XP_067068487.1">
    <property type="nucleotide sequence ID" value="XM_067213088.1"/>
</dbReference>
<comment type="caution">
    <text evidence="2">The sequence shown here is derived from an EMBL/GenBank/DDBJ whole genome shotgun (WGS) entry which is preliminary data.</text>
</comment>
<organism evidence="2 3">
    <name type="scientific">Cryptosporidium andersoni</name>
    <dbReference type="NCBI Taxonomy" id="117008"/>
    <lineage>
        <taxon>Eukaryota</taxon>
        <taxon>Sar</taxon>
        <taxon>Alveolata</taxon>
        <taxon>Apicomplexa</taxon>
        <taxon>Conoidasida</taxon>
        <taxon>Coccidia</taxon>
        <taxon>Eucoccidiorida</taxon>
        <taxon>Eimeriorina</taxon>
        <taxon>Cryptosporidiidae</taxon>
        <taxon>Cryptosporidium</taxon>
    </lineage>
</organism>
<accession>A0A1J4MQW0</accession>
<reference evidence="2 3" key="1">
    <citation type="submission" date="2016-10" db="EMBL/GenBank/DDBJ databases">
        <title>Reductive evolution of mitochondrial metabolism and differential evolution of invasion-related proteins in Cryptosporidium.</title>
        <authorList>
            <person name="Liu S."/>
            <person name="Roellig D.M."/>
            <person name="Guo Y."/>
            <person name="Li N."/>
            <person name="Frace M.A."/>
            <person name="Tang K."/>
            <person name="Zhang L."/>
            <person name="Feng Y."/>
            <person name="Xiao L."/>
        </authorList>
    </citation>
    <scope>NUCLEOTIDE SEQUENCE [LARGE SCALE GENOMIC DNA]</scope>
    <source>
        <strain evidence="2">30847</strain>
    </source>
</reference>
<dbReference type="VEuPathDB" id="CryptoDB:cand_028600"/>
<dbReference type="Gene3D" id="3.90.1640.20">
    <property type="entry name" value="TON_0340"/>
    <property type="match status" value="1"/>
</dbReference>
<name>A0A1J4MQW0_9CRYT</name>
<dbReference type="Proteomes" id="UP000186804">
    <property type="component" value="Unassembled WGS sequence"/>
</dbReference>
<dbReference type="OrthoDB" id="336895at2759"/>
<keyword evidence="3" id="KW-1185">Reference proteome</keyword>
<dbReference type="EMBL" id="LRBS01000055">
    <property type="protein sequence ID" value="OII76641.1"/>
    <property type="molecule type" value="Genomic_DNA"/>
</dbReference>
<sequence>MYETISEYNSNETVEKITLPKHYNDTDTKLSIEEAIFRLENLMIKDTISPKKCIKDKLINTSSLRVVSELLISFANNQIIKEVSEEIITNITRSQDIASMTKVVGILALSPSNVSHLPPTELDGVIGLMILTNALSNIGISVVIMTDSINQPIMKQMFEVYDCNYKDIHQEIGYPPDVFELEQGKIYIVGVVPLPGITDEWQNFLDKLYKKFQLIITLGRIKKDLSTGIYRNTRGLRMNHYCADIDSIFYKAKEDCITTIAISDFSYKQLGSDLSDDHEINNENTYINKNNEDQIISDNRDKEKISKYLADHILVGHTVDWVCYFLTSCIGLLYKKLEMSQMIDNLNNSQELKTLPFEDFLPQEETFQTINNKIFELEIWDSKYGSTLKKGFSSECDWEVRMKIRRVAAQVGLPVYYENA</sequence>
<dbReference type="AlphaFoldDB" id="A0A1J4MQW0"/>
<dbReference type="InterPro" id="IPR025504">
    <property type="entry name" value="GLUCM_C"/>
</dbReference>
<evidence type="ECO:0000313" key="3">
    <source>
        <dbReference type="Proteomes" id="UP000186804"/>
    </source>
</evidence>
<evidence type="ECO:0000313" key="2">
    <source>
        <dbReference type="EMBL" id="OII76641.1"/>
    </source>
</evidence>
<dbReference type="Pfam" id="PF14336">
    <property type="entry name" value="GLUCM-like_C"/>
    <property type="match status" value="1"/>
</dbReference>
<protein>
    <recommendedName>
        <fullName evidence="1">D-glutamate cyclase-like C-terminal domain-containing protein</fullName>
    </recommendedName>
</protein>
<gene>
    <name evidence="2" type="ORF">cand_028600</name>
</gene>
<proteinExistence type="predicted"/>
<evidence type="ECO:0000259" key="1">
    <source>
        <dbReference type="Pfam" id="PF14336"/>
    </source>
</evidence>
<feature type="domain" description="D-glutamate cyclase-like C-terminal" evidence="1">
    <location>
        <begin position="93"/>
        <end position="338"/>
    </location>
</feature>